<evidence type="ECO:0000259" key="1">
    <source>
        <dbReference type="PROSITE" id="PS50987"/>
    </source>
</evidence>
<dbReference type="EMBL" id="CP038266">
    <property type="protein sequence ID" value="QBR87541.1"/>
    <property type="molecule type" value="Genomic_DNA"/>
</dbReference>
<dbReference type="PRINTS" id="PR00778">
    <property type="entry name" value="HTHARSR"/>
</dbReference>
<dbReference type="SMART" id="SM00418">
    <property type="entry name" value="HTH_ARSR"/>
    <property type="match status" value="1"/>
</dbReference>
<dbReference type="NCBIfam" id="NF033788">
    <property type="entry name" value="HTH_metalloreg"/>
    <property type="match status" value="1"/>
</dbReference>
<dbReference type="RefSeq" id="WP_135063004.1">
    <property type="nucleotide sequence ID" value="NZ_CP038266.1"/>
</dbReference>
<dbReference type="SUPFAM" id="SSF46785">
    <property type="entry name" value="Winged helix' DNA-binding domain"/>
    <property type="match status" value="1"/>
</dbReference>
<dbReference type="Gene3D" id="1.10.10.10">
    <property type="entry name" value="Winged helix-like DNA-binding domain superfamily/Winged helix DNA-binding domain"/>
    <property type="match status" value="1"/>
</dbReference>
<dbReference type="Proteomes" id="UP000295748">
    <property type="component" value="Chromosome"/>
</dbReference>
<sequence length="227" mass="24222">MTQPRASVESLGQALAEPRRLRILLELLGGVPLPAGALAARIGVAPSTVSGHLARLQEAGLVRVEQRGRARCAMLADPSVAEAVEALLRMSAEPAVASWSGNDRRLAMRRARSCYDHLAGDLGIAMTDHLVAHGWVDPDVGSASAPVDRIARGLGLALTLAESPRPLVRGCTDWTARRSHLAGRLGAAILTALLTEGWLTRRRDDRSLRITPRGEEGFALFGIRILG</sequence>
<dbReference type="InterPro" id="IPR036390">
    <property type="entry name" value="WH_DNA-bd_sf"/>
</dbReference>
<protein>
    <submittedName>
        <fullName evidence="2">Transcriptional regulator</fullName>
    </submittedName>
</protein>
<name>A0ABX5SN53_9MICO</name>
<gene>
    <name evidence="2" type="ORF">E4K62_01815</name>
</gene>
<accession>A0ABX5SN53</accession>
<dbReference type="InterPro" id="IPR036388">
    <property type="entry name" value="WH-like_DNA-bd_sf"/>
</dbReference>
<organism evidence="2 3">
    <name type="scientific">Microbacterium wangchenii</name>
    <dbReference type="NCBI Taxonomy" id="2541726"/>
    <lineage>
        <taxon>Bacteria</taxon>
        <taxon>Bacillati</taxon>
        <taxon>Actinomycetota</taxon>
        <taxon>Actinomycetes</taxon>
        <taxon>Micrococcales</taxon>
        <taxon>Microbacteriaceae</taxon>
        <taxon>Microbacterium</taxon>
    </lineage>
</organism>
<dbReference type="PANTHER" id="PTHR39168">
    <property type="entry name" value="TRANSCRIPTIONAL REGULATOR-RELATED"/>
    <property type="match status" value="1"/>
</dbReference>
<evidence type="ECO:0000313" key="3">
    <source>
        <dbReference type="Proteomes" id="UP000295748"/>
    </source>
</evidence>
<dbReference type="InterPro" id="IPR011991">
    <property type="entry name" value="ArsR-like_HTH"/>
</dbReference>
<dbReference type="InterPro" id="IPR052543">
    <property type="entry name" value="HTH_Metal-responsive_Reg"/>
</dbReference>
<reference evidence="2 3" key="1">
    <citation type="submission" date="2019-03" db="EMBL/GenBank/DDBJ databases">
        <authorList>
            <person name="Dong K."/>
        </authorList>
    </citation>
    <scope>NUCLEOTIDE SEQUENCE [LARGE SCALE GENOMIC DNA]</scope>
    <source>
        <strain evidence="3">dk512</strain>
    </source>
</reference>
<dbReference type="InterPro" id="IPR001845">
    <property type="entry name" value="HTH_ArsR_DNA-bd_dom"/>
</dbReference>
<dbReference type="CDD" id="cd00090">
    <property type="entry name" value="HTH_ARSR"/>
    <property type="match status" value="1"/>
</dbReference>
<keyword evidence="3" id="KW-1185">Reference proteome</keyword>
<evidence type="ECO:0000313" key="2">
    <source>
        <dbReference type="EMBL" id="QBR87541.1"/>
    </source>
</evidence>
<proteinExistence type="predicted"/>
<dbReference type="Pfam" id="PF12840">
    <property type="entry name" value="HTH_20"/>
    <property type="match status" value="1"/>
</dbReference>
<feature type="domain" description="HTH arsR-type" evidence="1">
    <location>
        <begin position="1"/>
        <end position="95"/>
    </location>
</feature>
<dbReference type="PROSITE" id="PS50987">
    <property type="entry name" value="HTH_ARSR_2"/>
    <property type="match status" value="1"/>
</dbReference>
<dbReference type="PANTHER" id="PTHR39168:SF2">
    <property type="entry name" value="HTH-TYPE TRANSCRIPTIONAL REGULATOR CMTR"/>
    <property type="match status" value="1"/>
</dbReference>